<evidence type="ECO:0000313" key="4">
    <source>
        <dbReference type="Proteomes" id="UP000278036"/>
    </source>
</evidence>
<proteinExistence type="predicted"/>
<dbReference type="EMBL" id="RAQU01000093">
    <property type="protein sequence ID" value="RKK03317.1"/>
    <property type="molecule type" value="Genomic_DNA"/>
</dbReference>
<dbReference type="Proteomes" id="UP000278036">
    <property type="component" value="Unassembled WGS sequence"/>
</dbReference>
<dbReference type="InParanoid" id="A0A3A9J7U1"/>
<dbReference type="EMBL" id="RFLX01000058">
    <property type="protein sequence ID" value="RMI15415.1"/>
    <property type="molecule type" value="Genomic_DNA"/>
</dbReference>
<dbReference type="RefSeq" id="WP_120639149.1">
    <property type="nucleotide sequence ID" value="NZ_RAQU01000093.1"/>
</dbReference>
<evidence type="ECO:0000313" key="3">
    <source>
        <dbReference type="Proteomes" id="UP000274097"/>
    </source>
</evidence>
<dbReference type="Proteomes" id="UP000274097">
    <property type="component" value="Unassembled WGS sequence"/>
</dbReference>
<organism evidence="1 4">
    <name type="scientific">Teichococcus wenyumeiae</name>
    <dbReference type="NCBI Taxonomy" id="2478470"/>
    <lineage>
        <taxon>Bacteria</taxon>
        <taxon>Pseudomonadati</taxon>
        <taxon>Pseudomonadota</taxon>
        <taxon>Alphaproteobacteria</taxon>
        <taxon>Acetobacterales</taxon>
        <taxon>Roseomonadaceae</taxon>
        <taxon>Roseomonas</taxon>
    </lineage>
</organism>
<sequence>MKAPLIERVVVKVIDRDLAFVELRLPGVLLKGMRAHRKSDGSVFLQPPTREGSDGRFWPLYTLQPGIAEAAVRAVRAQWSLADQHGLRGYI</sequence>
<accession>A0A3A9J7U1</accession>
<comment type="caution">
    <text evidence="1">The sequence shown here is derived from an EMBL/GenBank/DDBJ whole genome shotgun (WGS) entry which is preliminary data.</text>
</comment>
<evidence type="ECO:0000313" key="1">
    <source>
        <dbReference type="EMBL" id="RKK03317.1"/>
    </source>
</evidence>
<keyword evidence="3" id="KW-1185">Reference proteome</keyword>
<dbReference type="AlphaFoldDB" id="A0A3A9J7U1"/>
<evidence type="ECO:0000313" key="2">
    <source>
        <dbReference type="EMBL" id="RMI15415.1"/>
    </source>
</evidence>
<evidence type="ECO:0008006" key="5">
    <source>
        <dbReference type="Google" id="ProtNLM"/>
    </source>
</evidence>
<name>A0A3A9J7U1_9PROT</name>
<gene>
    <name evidence="1" type="ORF">D6Z83_15265</name>
    <name evidence="2" type="ORF">EBE87_25915</name>
</gene>
<reference evidence="1 4" key="1">
    <citation type="submission" date="2018-09" db="EMBL/GenBank/DDBJ databases">
        <title>Roseomonas sp. nov., isolated from feces of Tibetan antelopes in the Qinghai-Tibet plateau, China.</title>
        <authorList>
            <person name="Tian Z."/>
        </authorList>
    </citation>
    <scope>NUCLEOTIDE SEQUENCE [LARGE SCALE GENOMIC DNA]</scope>
    <source>
        <strain evidence="2 3">Z23</strain>
        <strain evidence="1 4">Z24</strain>
    </source>
</reference>
<protein>
    <recommendedName>
        <fullName evidence="5">Septation protein SpoVG</fullName>
    </recommendedName>
</protein>